<dbReference type="GO" id="GO:0000160">
    <property type="term" value="P:phosphorelay signal transduction system"/>
    <property type="evidence" value="ECO:0007669"/>
    <property type="project" value="InterPro"/>
</dbReference>
<protein>
    <submittedName>
        <fullName evidence="4">Response regulator</fullName>
    </submittedName>
</protein>
<evidence type="ECO:0000313" key="4">
    <source>
        <dbReference type="EMBL" id="RAK55511.1"/>
    </source>
</evidence>
<dbReference type="RefSeq" id="WP_111529259.1">
    <property type="nucleotide sequence ID" value="NZ_JBHRSG010000003.1"/>
</dbReference>
<evidence type="ECO:0000313" key="5">
    <source>
        <dbReference type="Proteomes" id="UP000249254"/>
    </source>
</evidence>
<dbReference type="CDD" id="cd00156">
    <property type="entry name" value="REC"/>
    <property type="match status" value="1"/>
</dbReference>
<dbReference type="InterPro" id="IPR001789">
    <property type="entry name" value="Sig_transdc_resp-reg_receiver"/>
</dbReference>
<dbReference type="PANTHER" id="PTHR44591">
    <property type="entry name" value="STRESS RESPONSE REGULATOR PROTEIN 1"/>
    <property type="match status" value="1"/>
</dbReference>
<feature type="modified residue" description="4-aspartylphosphate" evidence="2">
    <location>
        <position position="63"/>
    </location>
</feature>
<dbReference type="EMBL" id="QFYQ01000001">
    <property type="protein sequence ID" value="RAK55511.1"/>
    <property type="molecule type" value="Genomic_DNA"/>
</dbReference>
<dbReference type="SUPFAM" id="SSF52172">
    <property type="entry name" value="CheY-like"/>
    <property type="match status" value="1"/>
</dbReference>
<dbReference type="PROSITE" id="PS50110">
    <property type="entry name" value="RESPONSE_REGULATORY"/>
    <property type="match status" value="1"/>
</dbReference>
<accession>A0A328AM56</accession>
<keyword evidence="1 2" id="KW-0597">Phosphoprotein</keyword>
<comment type="caution">
    <text evidence="4">The sequence shown here is derived from an EMBL/GenBank/DDBJ whole genome shotgun (WGS) entry which is preliminary data.</text>
</comment>
<dbReference type="SMART" id="SM00448">
    <property type="entry name" value="REC"/>
    <property type="match status" value="1"/>
</dbReference>
<gene>
    <name evidence="4" type="ORF">DJ017_13800</name>
</gene>
<dbReference type="PANTHER" id="PTHR44591:SF21">
    <property type="entry name" value="TWO-COMPONENT RESPONSE REGULATOR"/>
    <property type="match status" value="1"/>
</dbReference>
<organism evidence="4 5">
    <name type="scientific">Phenylobacterium soli</name>
    <dbReference type="NCBI Taxonomy" id="2170551"/>
    <lineage>
        <taxon>Bacteria</taxon>
        <taxon>Pseudomonadati</taxon>
        <taxon>Pseudomonadota</taxon>
        <taxon>Alphaproteobacteria</taxon>
        <taxon>Caulobacterales</taxon>
        <taxon>Caulobacteraceae</taxon>
        <taxon>Phenylobacterium</taxon>
    </lineage>
</organism>
<dbReference type="Gene3D" id="3.40.50.2300">
    <property type="match status" value="1"/>
</dbReference>
<feature type="domain" description="Response regulatory" evidence="3">
    <location>
        <begin position="14"/>
        <end position="128"/>
    </location>
</feature>
<dbReference type="Pfam" id="PF00072">
    <property type="entry name" value="Response_reg"/>
    <property type="match status" value="1"/>
</dbReference>
<evidence type="ECO:0000259" key="3">
    <source>
        <dbReference type="PROSITE" id="PS50110"/>
    </source>
</evidence>
<name>A0A328AM56_9CAUL</name>
<dbReference type="AlphaFoldDB" id="A0A328AM56"/>
<dbReference type="InterPro" id="IPR050595">
    <property type="entry name" value="Bact_response_regulator"/>
</dbReference>
<evidence type="ECO:0000256" key="1">
    <source>
        <dbReference type="ARBA" id="ARBA00022553"/>
    </source>
</evidence>
<dbReference type="InterPro" id="IPR011006">
    <property type="entry name" value="CheY-like_superfamily"/>
</dbReference>
<sequence length="131" mass="14054">MAAAAARFVQVSRRLLVVDDDNAICELLADILSEEGFALDCVGTDREAFARLTDVSYDGLVLDVNLGPGVTGFDVARFARSLRSDFPVVYISGEASRASFKTFGVPGSTFVAKPFSRDELLDAVEIAIADE</sequence>
<dbReference type="Proteomes" id="UP000249254">
    <property type="component" value="Unassembled WGS sequence"/>
</dbReference>
<dbReference type="OrthoDB" id="7060229at2"/>
<evidence type="ECO:0000256" key="2">
    <source>
        <dbReference type="PROSITE-ProRule" id="PRU00169"/>
    </source>
</evidence>
<reference evidence="5" key="1">
    <citation type="submission" date="2018-05" db="EMBL/GenBank/DDBJ databases">
        <authorList>
            <person name="Li X."/>
        </authorList>
    </citation>
    <scope>NUCLEOTIDE SEQUENCE [LARGE SCALE GENOMIC DNA]</scope>
    <source>
        <strain evidence="5">LX32</strain>
    </source>
</reference>
<keyword evidence="5" id="KW-1185">Reference proteome</keyword>
<proteinExistence type="predicted"/>